<dbReference type="GO" id="GO:0000822">
    <property type="term" value="F:inositol hexakisphosphate binding"/>
    <property type="evidence" value="ECO:0007669"/>
    <property type="project" value="TreeGrafter"/>
</dbReference>
<evidence type="ECO:0000259" key="9">
    <source>
        <dbReference type="PROSITE" id="PS51382"/>
    </source>
</evidence>
<evidence type="ECO:0000256" key="3">
    <source>
        <dbReference type="ARBA" id="ARBA00022692"/>
    </source>
</evidence>
<gene>
    <name evidence="10" type="ORF">FGIG_06774</name>
</gene>
<dbReference type="Pfam" id="PF03105">
    <property type="entry name" value="SPX"/>
    <property type="match status" value="2"/>
</dbReference>
<feature type="transmembrane region" description="Helical" evidence="7">
    <location>
        <begin position="328"/>
        <end position="349"/>
    </location>
</feature>
<keyword evidence="4 7" id="KW-1133">Transmembrane helix</keyword>
<dbReference type="PANTHER" id="PTHR10783">
    <property type="entry name" value="XENOTROPIC AND POLYTROPIC RETROVIRUS RECEPTOR 1-RELATED"/>
    <property type="match status" value="1"/>
</dbReference>
<dbReference type="GO" id="GO:0005794">
    <property type="term" value="C:Golgi apparatus"/>
    <property type="evidence" value="ECO:0007669"/>
    <property type="project" value="TreeGrafter"/>
</dbReference>
<dbReference type="PANTHER" id="PTHR10783:SF103">
    <property type="entry name" value="SOLUTE CARRIER FAMILY 53 MEMBER 1"/>
    <property type="match status" value="1"/>
</dbReference>
<feature type="transmembrane region" description="Helical" evidence="7">
    <location>
        <begin position="370"/>
        <end position="393"/>
    </location>
</feature>
<dbReference type="GO" id="GO:0005886">
    <property type="term" value="C:plasma membrane"/>
    <property type="evidence" value="ECO:0007669"/>
    <property type="project" value="TreeGrafter"/>
</dbReference>
<name>A0A504YTT0_FASGI</name>
<proteinExistence type="inferred from homology"/>
<comment type="caution">
    <text evidence="10">The sequence shown here is derived from an EMBL/GenBank/DDBJ whole genome shotgun (WGS) entry which is preliminary data.</text>
</comment>
<dbReference type="AlphaFoldDB" id="A0A504YTT0"/>
<dbReference type="GO" id="GO:0006817">
    <property type="term" value="P:phosphate ion transport"/>
    <property type="evidence" value="ECO:0007669"/>
    <property type="project" value="TreeGrafter"/>
</dbReference>
<feature type="domain" description="EXS" evidence="8">
    <location>
        <begin position="519"/>
        <end position="719"/>
    </location>
</feature>
<evidence type="ECO:0000256" key="1">
    <source>
        <dbReference type="ARBA" id="ARBA00004141"/>
    </source>
</evidence>
<dbReference type="EMBL" id="SUNJ01004939">
    <property type="protein sequence ID" value="TPP64035.1"/>
    <property type="molecule type" value="Genomic_DNA"/>
</dbReference>
<reference evidence="10 11" key="1">
    <citation type="submission" date="2019-04" db="EMBL/GenBank/DDBJ databases">
        <title>Annotation for the trematode Fasciola gigantica.</title>
        <authorList>
            <person name="Choi Y.-J."/>
        </authorList>
    </citation>
    <scope>NUCLEOTIDE SEQUENCE [LARGE SCALE GENOMIC DNA]</scope>
    <source>
        <strain evidence="10">Uganda_cow_1</strain>
    </source>
</reference>
<feature type="compositionally biased region" description="Basic and acidic residues" evidence="6">
    <location>
        <begin position="118"/>
        <end position="135"/>
    </location>
</feature>
<keyword evidence="5 7" id="KW-0472">Membrane</keyword>
<dbReference type="PROSITE" id="PS51382">
    <property type="entry name" value="SPX"/>
    <property type="match status" value="1"/>
</dbReference>
<dbReference type="OrthoDB" id="9970435at2759"/>
<dbReference type="Pfam" id="PF03124">
    <property type="entry name" value="EXS"/>
    <property type="match status" value="1"/>
</dbReference>
<dbReference type="GO" id="GO:0016036">
    <property type="term" value="P:cellular response to phosphate starvation"/>
    <property type="evidence" value="ECO:0007669"/>
    <property type="project" value="TreeGrafter"/>
</dbReference>
<feature type="transmembrane region" description="Helical" evidence="7">
    <location>
        <begin position="295"/>
        <end position="316"/>
    </location>
</feature>
<evidence type="ECO:0000259" key="8">
    <source>
        <dbReference type="PROSITE" id="PS51380"/>
    </source>
</evidence>
<evidence type="ECO:0000256" key="7">
    <source>
        <dbReference type="SAM" id="Phobius"/>
    </source>
</evidence>
<keyword evidence="10" id="KW-0675">Receptor</keyword>
<evidence type="ECO:0000256" key="4">
    <source>
        <dbReference type="ARBA" id="ARBA00022989"/>
    </source>
</evidence>
<evidence type="ECO:0000256" key="5">
    <source>
        <dbReference type="ARBA" id="ARBA00023136"/>
    </source>
</evidence>
<dbReference type="Proteomes" id="UP000316759">
    <property type="component" value="Unassembled WGS sequence"/>
</dbReference>
<feature type="domain" description="SPX" evidence="9">
    <location>
        <begin position="1"/>
        <end position="235"/>
    </location>
</feature>
<keyword evidence="11" id="KW-1185">Reference proteome</keyword>
<evidence type="ECO:0000313" key="11">
    <source>
        <dbReference type="Proteomes" id="UP000316759"/>
    </source>
</evidence>
<evidence type="ECO:0000256" key="2">
    <source>
        <dbReference type="ARBA" id="ARBA00009665"/>
    </source>
</evidence>
<evidence type="ECO:0000256" key="6">
    <source>
        <dbReference type="SAM" id="MobiDB-lite"/>
    </source>
</evidence>
<sequence length="1101" mass="126987">MKFAEKLTAHLTPEWRKQYIDYDELKEFLYKSIQDIDRSEDWTEEVITHLDECDIEFFERCNSALQKIDVFFNEKLAEATRKHANLSEELDDFLQFESTKTTFFAGSKLSVSWRNRESARRSSSEQSDPKSKENGAIRVKLSGVDSDEKQEIEGVVRQRRSRVSTTAENKKPLKPSIKEKKTFRKMHDLKLAFSEFYLSLVLLQNYQTLNFTGFRKILKKHDKLFRRDNGLIWRQQHVEPAKFNTSREVDDLISKVENEYTEKLEQGDRQRAMKRLRVPPLSERPQSQGCVPVRIFSAGIFLVQSIVIILACLFLRPLPKHYLPALRIFRTTFLIIFFLCLFGLNTYGWRSSGVNNVLIFEINPRSHMDHFQLLEASFFLATIWGCAVIYFLFSAVLNIPSYASPFVLVLFMLLCLLNPFKFGYYRARRWLLRVLGRIFRAPFCRVTFPDFWLADQLNSLAFILPELARFVCFYSSQISWRDGMNYVPLTNTKNLTAFALSTVPRCALSPDRFLSESCQCTGVLFGLEPILRTLPAWFRFAQCLRRYRDMETKKPTPHVVNAGKYSTTFFVTATSIWLQLAPSVPALVFLTISYLANSTYTYSWDVLMDWGLMECHSDNRLLRDELVYRYKAYYYVAIVEDLILRFTWIIRVAVQQTHSDHYELTLTILYAAEVIRRFIWNFFRLENEHLNNCGEFRAVRDIFITPLPKRPPRTVSTQLFSTVYGTQQKNNLIYPANNSALPHQHRSHHLIHHLNLNNYQQRTPKSKQDLIWTSEAPDKTSIRVDACTSPSHSWDKKANMLTELSRTQRLLNRISAATSFHMPLRALIRPTHYADNHHPHHYHRHIMDNIELTESLRSTLPRSVHEEEIVSHSREGGSCPSMLRTVDPCSDSPGLEISTHMPIQRETGRHDGHAGLSINPNQVGQAKDHVDGQSHVQIQQLRIPSFAHSIPVVRVVRSLSQNDLENCTRTDLYEAPKGMLESSCETISSVDLDVGLLYPTETAITLLSQDGDRIDDSGGSVNAYTALSPSMGQRPRFTTTSYSSLESPEVDEPHLLSAAQYNCGSVNYPTTTKAINVSDQSPEVIQGDLTSLRPVYPRVIR</sequence>
<dbReference type="PROSITE" id="PS51380">
    <property type="entry name" value="EXS"/>
    <property type="match status" value="1"/>
</dbReference>
<dbReference type="InterPro" id="IPR004342">
    <property type="entry name" value="EXS_C"/>
</dbReference>
<dbReference type="STRING" id="46835.A0A504YTT0"/>
<feature type="transmembrane region" description="Helical" evidence="7">
    <location>
        <begin position="399"/>
        <end position="420"/>
    </location>
</feature>
<comment type="subcellular location">
    <subcellularLocation>
        <location evidence="1">Membrane</location>
        <topology evidence="1">Multi-pass membrane protein</topology>
    </subcellularLocation>
</comment>
<organism evidence="10 11">
    <name type="scientific">Fasciola gigantica</name>
    <name type="common">Giant liver fluke</name>
    <dbReference type="NCBI Taxonomy" id="46835"/>
    <lineage>
        <taxon>Eukaryota</taxon>
        <taxon>Metazoa</taxon>
        <taxon>Spiralia</taxon>
        <taxon>Lophotrochozoa</taxon>
        <taxon>Platyhelminthes</taxon>
        <taxon>Trematoda</taxon>
        <taxon>Digenea</taxon>
        <taxon>Plagiorchiida</taxon>
        <taxon>Echinostomata</taxon>
        <taxon>Echinostomatoidea</taxon>
        <taxon>Fasciolidae</taxon>
        <taxon>Fasciola</taxon>
    </lineage>
</organism>
<dbReference type="InterPro" id="IPR004331">
    <property type="entry name" value="SPX_dom"/>
</dbReference>
<comment type="similarity">
    <text evidence="2">Belongs to the SYG1 (TC 2.A.94) family.</text>
</comment>
<evidence type="ECO:0000313" key="10">
    <source>
        <dbReference type="EMBL" id="TPP64035.1"/>
    </source>
</evidence>
<keyword evidence="3 7" id="KW-0812">Transmembrane</keyword>
<dbReference type="CDD" id="cd14477">
    <property type="entry name" value="SPX_XPR1_like"/>
    <property type="match status" value="1"/>
</dbReference>
<protein>
    <submittedName>
        <fullName evidence="10">Xenotropic and polytropic retrovirus receptor 1</fullName>
    </submittedName>
</protein>
<feature type="region of interest" description="Disordered" evidence="6">
    <location>
        <begin position="118"/>
        <end position="140"/>
    </location>
</feature>
<accession>A0A504YTT0</accession>